<comment type="caution">
    <text evidence="2">The sequence shown here is derived from an EMBL/GenBank/DDBJ whole genome shotgun (WGS) entry which is preliminary data.</text>
</comment>
<dbReference type="InterPro" id="IPR000120">
    <property type="entry name" value="Amidase"/>
</dbReference>
<name>A0A7X6A1R1_9ACTN</name>
<evidence type="ECO:0000259" key="1">
    <source>
        <dbReference type="Pfam" id="PF01425"/>
    </source>
</evidence>
<dbReference type="EMBL" id="JAASRO010000001">
    <property type="protein sequence ID" value="NIK58517.1"/>
    <property type="molecule type" value="Genomic_DNA"/>
</dbReference>
<dbReference type="Proteomes" id="UP000555407">
    <property type="component" value="Unassembled WGS sequence"/>
</dbReference>
<organism evidence="2 3">
    <name type="scientific">Kribbella shirazensis</name>
    <dbReference type="NCBI Taxonomy" id="1105143"/>
    <lineage>
        <taxon>Bacteria</taxon>
        <taxon>Bacillati</taxon>
        <taxon>Actinomycetota</taxon>
        <taxon>Actinomycetes</taxon>
        <taxon>Propionibacteriales</taxon>
        <taxon>Kribbellaceae</taxon>
        <taxon>Kribbella</taxon>
    </lineage>
</organism>
<dbReference type="InterPro" id="IPR023631">
    <property type="entry name" value="Amidase_dom"/>
</dbReference>
<dbReference type="InterPro" id="IPR036928">
    <property type="entry name" value="AS_sf"/>
</dbReference>
<evidence type="ECO:0000313" key="3">
    <source>
        <dbReference type="Proteomes" id="UP000555407"/>
    </source>
</evidence>
<dbReference type="SUPFAM" id="SSF75304">
    <property type="entry name" value="Amidase signature (AS) enzymes"/>
    <property type="match status" value="1"/>
</dbReference>
<dbReference type="EC" id="6.3.5.7" evidence="2"/>
<sequence length="413" mass="43877">MTSLAHGSDVVAAARAAPDVFLQVTSVRAEQDGERAATYGGPLAGVPYAVKDVFDLAGTRTSGASRFFDGRPVARQDAEAVRRIAAAGGVCIGKTTLSELAYSGLGVNDRFGTPTLQRDGVDHIVGGSSSGSAAAVQAGIVPVALGSDTSGSARIPAAWTGIFGFRPSLGRYPDEGMLPLAPTLDTVGILAADAATLLTTDAVLAADPREPGAAGPTTFVLPHDEYLESCDSAVLERFHATIDRLRSYGVRFERRRVESLDITRSIHAQHLAIVEEEALAAYGRHFERNPELFGAPVRRRLERARTRARERSAEPLRQAMPALRAQYRRELGDAILVSPPVEIDAPTLEQVRSSPEAEDALNARALRLTMALSYLDSPSAVMPAHTASLQLSATSGEDHRVLTAVAHFDTLIP</sequence>
<dbReference type="RefSeq" id="WP_167209374.1">
    <property type="nucleotide sequence ID" value="NZ_JAASRO010000001.1"/>
</dbReference>
<dbReference type="Gene3D" id="3.90.1300.10">
    <property type="entry name" value="Amidase signature (AS) domain"/>
    <property type="match status" value="1"/>
</dbReference>
<proteinExistence type="predicted"/>
<dbReference type="EC" id="6.3.5.6" evidence="2"/>
<accession>A0A7X6A1R1</accession>
<dbReference type="GO" id="GO:0016740">
    <property type="term" value="F:transferase activity"/>
    <property type="evidence" value="ECO:0007669"/>
    <property type="project" value="UniProtKB-KW"/>
</dbReference>
<dbReference type="GO" id="GO:0050567">
    <property type="term" value="F:glutaminyl-tRNA synthase (glutamine-hydrolyzing) activity"/>
    <property type="evidence" value="ECO:0007669"/>
    <property type="project" value="UniProtKB-EC"/>
</dbReference>
<keyword evidence="2" id="KW-0436">Ligase</keyword>
<dbReference type="GO" id="GO:0050566">
    <property type="term" value="F:asparaginyl-tRNA synthase (glutamine-hydrolyzing) activity"/>
    <property type="evidence" value="ECO:0007669"/>
    <property type="project" value="UniProtKB-EC"/>
</dbReference>
<feature type="domain" description="Amidase" evidence="1">
    <location>
        <begin position="28"/>
        <end position="402"/>
    </location>
</feature>
<dbReference type="AlphaFoldDB" id="A0A7X6A1R1"/>
<gene>
    <name evidence="2" type="ORF">BJY22_004234</name>
</gene>
<dbReference type="PANTHER" id="PTHR11895:SF176">
    <property type="entry name" value="AMIDASE AMID-RELATED"/>
    <property type="match status" value="1"/>
</dbReference>
<protein>
    <submittedName>
        <fullName evidence="2">Aspartyl-tRNA(Asn)/glutamyl-tRNA(Gln) amidotransferase subunit A</fullName>
        <ecNumber evidence="2">6.3.5.6</ecNumber>
        <ecNumber evidence="2">6.3.5.7</ecNumber>
    </submittedName>
</protein>
<dbReference type="PANTHER" id="PTHR11895">
    <property type="entry name" value="TRANSAMIDASE"/>
    <property type="match status" value="1"/>
</dbReference>
<reference evidence="2 3" key="1">
    <citation type="submission" date="2020-03" db="EMBL/GenBank/DDBJ databases">
        <title>Sequencing the genomes of 1000 actinobacteria strains.</title>
        <authorList>
            <person name="Klenk H.-P."/>
        </authorList>
    </citation>
    <scope>NUCLEOTIDE SEQUENCE [LARGE SCALE GENOMIC DNA]</scope>
    <source>
        <strain evidence="2 3">DSM 45490</strain>
    </source>
</reference>
<keyword evidence="3" id="KW-1185">Reference proteome</keyword>
<keyword evidence="2" id="KW-0808">Transferase</keyword>
<evidence type="ECO:0000313" key="2">
    <source>
        <dbReference type="EMBL" id="NIK58517.1"/>
    </source>
</evidence>
<dbReference type="Pfam" id="PF01425">
    <property type="entry name" value="Amidase"/>
    <property type="match status" value="1"/>
</dbReference>